<comment type="caution">
    <text evidence="2">The sequence shown here is derived from an EMBL/GenBank/DDBJ whole genome shotgun (WGS) entry which is preliminary data.</text>
</comment>
<feature type="transmembrane region" description="Helical" evidence="1">
    <location>
        <begin position="20"/>
        <end position="39"/>
    </location>
</feature>
<keyword evidence="1" id="KW-1133">Transmembrane helix</keyword>
<keyword evidence="1" id="KW-0812">Transmembrane</keyword>
<dbReference type="AlphaFoldDB" id="A0AAN3A626"/>
<dbReference type="EMBL" id="AAXF02000051">
    <property type="protein sequence ID" value="EDO10719.1"/>
    <property type="molecule type" value="Genomic_DNA"/>
</dbReference>
<gene>
    <name evidence="2" type="ORF">BACOVA_03351</name>
</gene>
<keyword evidence="1" id="KW-0472">Membrane</keyword>
<evidence type="ECO:0000256" key="1">
    <source>
        <dbReference type="SAM" id="Phobius"/>
    </source>
</evidence>
<name>A0AAN3A626_BACO1</name>
<reference evidence="2 3" key="1">
    <citation type="submission" date="2007-03" db="EMBL/GenBank/DDBJ databases">
        <authorList>
            <person name="Fulton L."/>
            <person name="Clifton S."/>
            <person name="Fulton B."/>
            <person name="Xu J."/>
            <person name="Minx P."/>
            <person name="Pepin K.H."/>
            <person name="Johnson M."/>
            <person name="Thiruvilangam P."/>
            <person name="Bhonagiri V."/>
            <person name="Nash W.E."/>
            <person name="Mardis E.R."/>
            <person name="Wilson R.K."/>
        </authorList>
    </citation>
    <scope>NUCLEOTIDE SEQUENCE [LARGE SCALE GENOMIC DNA]</scope>
    <source>
        <strain evidence="3">ATCC 8483 / DSM 1896 / JCM 5824 / BCRC 10623 / CCUG 4943 / NCTC 11153</strain>
    </source>
</reference>
<evidence type="ECO:0000313" key="2">
    <source>
        <dbReference type="EMBL" id="EDO10719.1"/>
    </source>
</evidence>
<evidence type="ECO:0000313" key="3">
    <source>
        <dbReference type="Proteomes" id="UP000005475"/>
    </source>
</evidence>
<dbReference type="Proteomes" id="UP000005475">
    <property type="component" value="Unassembled WGS sequence"/>
</dbReference>
<accession>A0AAN3A626</accession>
<reference evidence="3" key="2">
    <citation type="submission" date="2007-04" db="EMBL/GenBank/DDBJ databases">
        <title>Draft genome sequence of Bacteroides ovatus (ATCC 8483).</title>
        <authorList>
            <person name="Sudarsanam P."/>
            <person name="Ley R."/>
            <person name="Guruge J."/>
            <person name="Turnbaugh P.J."/>
            <person name="Mahowald M."/>
            <person name="Liep D."/>
            <person name="Gordon J."/>
        </authorList>
    </citation>
    <scope>NUCLEOTIDE SEQUENCE [LARGE SCALE GENOMIC DNA]</scope>
    <source>
        <strain evidence="3">ATCC 8483 / DSM 1896 / JCM 5824 / BCRC 10623 / CCUG 4943 / NCTC 11153</strain>
    </source>
</reference>
<organism evidence="2 3">
    <name type="scientific">Bacteroides ovatus (strain ATCC 8483 / DSM 1896 / JCM 5824 / BCRC 10623 / CCUG 4943 / NCTC 11153)</name>
    <dbReference type="NCBI Taxonomy" id="411476"/>
    <lineage>
        <taxon>Bacteria</taxon>
        <taxon>Pseudomonadati</taxon>
        <taxon>Bacteroidota</taxon>
        <taxon>Bacteroidia</taxon>
        <taxon>Bacteroidales</taxon>
        <taxon>Bacteroidaceae</taxon>
        <taxon>Bacteroides</taxon>
    </lineage>
</organism>
<protein>
    <submittedName>
        <fullName evidence="2">Uncharacterized protein</fullName>
    </submittedName>
</protein>
<proteinExistence type="predicted"/>
<sequence length="44" mass="5238">MYYRMIPVCKYFSGKNINFYLTEEVGFLSSFSLFFIVSLTKSYC</sequence>